<keyword evidence="3" id="KW-0633">Potassium transport</keyword>
<comment type="subcellular location">
    <subcellularLocation>
        <location evidence="1">Membrane</location>
        <topology evidence="1">Multi-pass membrane protein</topology>
    </subcellularLocation>
</comment>
<reference evidence="15" key="2">
    <citation type="journal article" date="2023" name="Science">
        <title>Genomic signatures of disease resistance in endangered staghorn corals.</title>
        <authorList>
            <person name="Vollmer S.V."/>
            <person name="Selwyn J.D."/>
            <person name="Despard B.A."/>
            <person name="Roesel C.L."/>
        </authorList>
    </citation>
    <scope>NUCLEOTIDE SEQUENCE</scope>
    <source>
        <strain evidence="15">K2</strain>
    </source>
</reference>
<evidence type="ECO:0000259" key="14">
    <source>
        <dbReference type="SMART" id="SM00225"/>
    </source>
</evidence>
<evidence type="ECO:0000256" key="2">
    <source>
        <dbReference type="ARBA" id="ARBA00022448"/>
    </source>
</evidence>
<dbReference type="GO" id="GO:0001508">
    <property type="term" value="P:action potential"/>
    <property type="evidence" value="ECO:0007669"/>
    <property type="project" value="TreeGrafter"/>
</dbReference>
<dbReference type="GO" id="GO:0051260">
    <property type="term" value="P:protein homooligomerization"/>
    <property type="evidence" value="ECO:0007669"/>
    <property type="project" value="InterPro"/>
</dbReference>
<evidence type="ECO:0000256" key="8">
    <source>
        <dbReference type="ARBA" id="ARBA00022989"/>
    </source>
</evidence>
<keyword evidence="10 13" id="KW-0472">Membrane</keyword>
<dbReference type="FunFam" id="3.30.710.10:FF:000002">
    <property type="entry name" value="Potassium voltage-gated channel subfamily C member 2"/>
    <property type="match status" value="1"/>
</dbReference>
<evidence type="ECO:0000256" key="4">
    <source>
        <dbReference type="ARBA" id="ARBA00022692"/>
    </source>
</evidence>
<dbReference type="Proteomes" id="UP001249851">
    <property type="component" value="Unassembled WGS sequence"/>
</dbReference>
<evidence type="ECO:0000256" key="9">
    <source>
        <dbReference type="ARBA" id="ARBA00023065"/>
    </source>
</evidence>
<dbReference type="InterPro" id="IPR028325">
    <property type="entry name" value="VG_K_chnl"/>
</dbReference>
<dbReference type="Pfam" id="PF00520">
    <property type="entry name" value="Ion_trans"/>
    <property type="match status" value="1"/>
</dbReference>
<evidence type="ECO:0000256" key="12">
    <source>
        <dbReference type="SAM" id="MobiDB-lite"/>
    </source>
</evidence>
<dbReference type="Gene3D" id="3.30.710.10">
    <property type="entry name" value="Potassium Channel Kv1.1, Chain A"/>
    <property type="match status" value="1"/>
</dbReference>
<keyword evidence="5" id="KW-0631">Potassium channel</keyword>
<dbReference type="GO" id="GO:0008076">
    <property type="term" value="C:voltage-gated potassium channel complex"/>
    <property type="evidence" value="ECO:0007669"/>
    <property type="project" value="InterPro"/>
</dbReference>
<feature type="transmembrane region" description="Helical" evidence="13">
    <location>
        <begin position="409"/>
        <end position="433"/>
    </location>
</feature>
<dbReference type="Gene3D" id="1.10.287.70">
    <property type="match status" value="1"/>
</dbReference>
<comment type="caution">
    <text evidence="15">The sequence shown here is derived from an EMBL/GenBank/DDBJ whole genome shotgun (WGS) entry which is preliminary data.</text>
</comment>
<keyword evidence="6" id="KW-0851">Voltage-gated channel</keyword>
<dbReference type="FunFam" id="1.10.287.70:FF:000028">
    <property type="entry name" value="potassium voltage-gated channel subfamily D member 3"/>
    <property type="match status" value="1"/>
</dbReference>
<proteinExistence type="predicted"/>
<dbReference type="InterPro" id="IPR027359">
    <property type="entry name" value="Volt_channel_dom_sf"/>
</dbReference>
<protein>
    <submittedName>
        <fullName evidence="15">Potassium voltage-gated channel subfamily C member 1</fullName>
    </submittedName>
</protein>
<sequence>MSPVDRRDTYHSEAIGGKKEKPDRVIINVGGIRFEPYLSTLKNIPEIPLASILDNRAKLDYDPETGEYFFDRHPGVFAQVLNYLQTGKLHCPRSICGPLFERELAYWGLMEQQMESCCWPNYTKHRDAQENLKALDFRPKYENNANKLRNERLFNDPNLTWWQKHQPIIWEILDDPYSSSTAKVFAWVSLAFIVTSIFTICLWTVEMFNGERLVVETQNVSRTTRNTTHANYTTEATKYVGSQTPMEVLTIIDSVCTGWFTLEFVLRLVFCPSKIEFAKKPQNWIDLLVIIPLYLLLVFQRTTLIKVLNTTRVVRIFRFFKLLYDLQILGKTVKASRHQLFLLLLILLIPVLTFSSLTLYAETYWGTDKSRPQFNNLPSATWWGIITMTTVGYGDIVPASLAGKIFGGIASICGIIILSTSASVVGSTFSLYYNLAQAQLKIPPKKRSFEVDYQTLPTVLACRTSQTDSMGISNNSDSGYQRSPNRLLVSERDSFVFDPANTPPLPKSPCAFLVSHGPSASSKQVSVTRPSAPPPPLSRKASIRRDSILV</sequence>
<dbReference type="PRINTS" id="PR01498">
    <property type="entry name" value="SHAWCHANNEL"/>
</dbReference>
<keyword evidence="4 13" id="KW-0812">Transmembrane</keyword>
<feature type="transmembrane region" description="Helical" evidence="13">
    <location>
        <begin position="282"/>
        <end position="299"/>
    </location>
</feature>
<dbReference type="PANTHER" id="PTHR11537:SF252">
    <property type="entry name" value="POTASSIUM VOLTAGE-GATED CHANNEL PROTEIN SHAW"/>
    <property type="match status" value="1"/>
</dbReference>
<dbReference type="SUPFAM" id="SSF81324">
    <property type="entry name" value="Voltage-gated potassium channels"/>
    <property type="match status" value="1"/>
</dbReference>
<keyword evidence="2" id="KW-0813">Transport</keyword>
<dbReference type="SMART" id="SM00225">
    <property type="entry name" value="BTB"/>
    <property type="match status" value="1"/>
</dbReference>
<evidence type="ECO:0000256" key="6">
    <source>
        <dbReference type="ARBA" id="ARBA00022882"/>
    </source>
</evidence>
<dbReference type="InterPro" id="IPR003968">
    <property type="entry name" value="K_chnl_volt-dep_Kv"/>
</dbReference>
<keyword evidence="7" id="KW-0630">Potassium</keyword>
<name>A0AAD9Q8W6_ACRCE</name>
<feature type="domain" description="BTB" evidence="14">
    <location>
        <begin position="23"/>
        <end position="125"/>
    </location>
</feature>
<keyword evidence="8 13" id="KW-1133">Transmembrane helix</keyword>
<dbReference type="InterPro" id="IPR003131">
    <property type="entry name" value="T1-type_BTB"/>
</dbReference>
<dbReference type="GO" id="GO:0005251">
    <property type="term" value="F:delayed rectifier potassium channel activity"/>
    <property type="evidence" value="ECO:0007669"/>
    <property type="project" value="TreeGrafter"/>
</dbReference>
<accession>A0AAD9Q8W6</accession>
<evidence type="ECO:0000256" key="3">
    <source>
        <dbReference type="ARBA" id="ARBA00022538"/>
    </source>
</evidence>
<dbReference type="Gene3D" id="1.20.120.350">
    <property type="entry name" value="Voltage-gated potassium channels. Chain C"/>
    <property type="match status" value="1"/>
</dbReference>
<dbReference type="InterPro" id="IPR011333">
    <property type="entry name" value="SKP1/BTB/POZ_sf"/>
</dbReference>
<dbReference type="SUPFAM" id="SSF54695">
    <property type="entry name" value="POZ domain"/>
    <property type="match status" value="1"/>
</dbReference>
<dbReference type="AlphaFoldDB" id="A0AAD9Q8W6"/>
<keyword evidence="16" id="KW-1185">Reference proteome</keyword>
<evidence type="ECO:0000256" key="7">
    <source>
        <dbReference type="ARBA" id="ARBA00022958"/>
    </source>
</evidence>
<dbReference type="Pfam" id="PF02214">
    <property type="entry name" value="BTB_2"/>
    <property type="match status" value="1"/>
</dbReference>
<feature type="compositionally biased region" description="Polar residues" evidence="12">
    <location>
        <begin position="518"/>
        <end position="529"/>
    </location>
</feature>
<feature type="region of interest" description="Disordered" evidence="12">
    <location>
        <begin position="516"/>
        <end position="550"/>
    </location>
</feature>
<feature type="transmembrane region" description="Helical" evidence="13">
    <location>
        <begin position="381"/>
        <end position="402"/>
    </location>
</feature>
<feature type="transmembrane region" description="Helical" evidence="13">
    <location>
        <begin position="340"/>
        <end position="361"/>
    </location>
</feature>
<dbReference type="InterPro" id="IPR005821">
    <property type="entry name" value="Ion_trans_dom"/>
</dbReference>
<evidence type="ECO:0000256" key="11">
    <source>
        <dbReference type="ARBA" id="ARBA00023303"/>
    </source>
</evidence>
<evidence type="ECO:0000256" key="5">
    <source>
        <dbReference type="ARBA" id="ARBA00022826"/>
    </source>
</evidence>
<dbReference type="PRINTS" id="PR00169">
    <property type="entry name" value="KCHANNEL"/>
</dbReference>
<keyword evidence="11" id="KW-0407">Ion channel</keyword>
<dbReference type="EMBL" id="JARQWQ010000054">
    <property type="protein sequence ID" value="KAK2556734.1"/>
    <property type="molecule type" value="Genomic_DNA"/>
</dbReference>
<dbReference type="InterPro" id="IPR003974">
    <property type="entry name" value="K_chnl_volt-dep_Kv3"/>
</dbReference>
<dbReference type="PRINTS" id="PR01491">
    <property type="entry name" value="KVCHANNEL"/>
</dbReference>
<evidence type="ECO:0000313" key="15">
    <source>
        <dbReference type="EMBL" id="KAK2556734.1"/>
    </source>
</evidence>
<dbReference type="FunFam" id="1.20.120.350:FF:000117">
    <property type="entry name" value="Predicted protein"/>
    <property type="match status" value="1"/>
</dbReference>
<organism evidence="15 16">
    <name type="scientific">Acropora cervicornis</name>
    <name type="common">Staghorn coral</name>
    <dbReference type="NCBI Taxonomy" id="6130"/>
    <lineage>
        <taxon>Eukaryota</taxon>
        <taxon>Metazoa</taxon>
        <taxon>Cnidaria</taxon>
        <taxon>Anthozoa</taxon>
        <taxon>Hexacorallia</taxon>
        <taxon>Scleractinia</taxon>
        <taxon>Astrocoeniina</taxon>
        <taxon>Acroporidae</taxon>
        <taxon>Acropora</taxon>
    </lineage>
</organism>
<dbReference type="PANTHER" id="PTHR11537">
    <property type="entry name" value="VOLTAGE-GATED POTASSIUM CHANNEL"/>
    <property type="match status" value="1"/>
</dbReference>
<evidence type="ECO:0000256" key="13">
    <source>
        <dbReference type="SAM" id="Phobius"/>
    </source>
</evidence>
<evidence type="ECO:0000256" key="1">
    <source>
        <dbReference type="ARBA" id="ARBA00004141"/>
    </source>
</evidence>
<evidence type="ECO:0000256" key="10">
    <source>
        <dbReference type="ARBA" id="ARBA00023136"/>
    </source>
</evidence>
<dbReference type="InterPro" id="IPR000210">
    <property type="entry name" value="BTB/POZ_dom"/>
</dbReference>
<evidence type="ECO:0000313" key="16">
    <source>
        <dbReference type="Proteomes" id="UP001249851"/>
    </source>
</evidence>
<reference evidence="15" key="1">
    <citation type="journal article" date="2023" name="G3 (Bethesda)">
        <title>Whole genome assembly and annotation of the endangered Caribbean coral Acropora cervicornis.</title>
        <authorList>
            <person name="Selwyn J.D."/>
            <person name="Vollmer S.V."/>
        </authorList>
    </citation>
    <scope>NUCLEOTIDE SEQUENCE</scope>
    <source>
        <strain evidence="15">K2</strain>
    </source>
</reference>
<keyword evidence="9" id="KW-0406">Ion transport</keyword>
<feature type="transmembrane region" description="Helical" evidence="13">
    <location>
        <begin position="184"/>
        <end position="205"/>
    </location>
</feature>
<gene>
    <name evidence="15" type="ORF">P5673_021291</name>
</gene>